<dbReference type="GO" id="GO:0016758">
    <property type="term" value="F:hexosyltransferase activity"/>
    <property type="evidence" value="ECO:0007669"/>
    <property type="project" value="UniProtKB-ARBA"/>
</dbReference>
<dbReference type="RefSeq" id="WP_087359236.1">
    <property type="nucleotide sequence ID" value="NZ_NFLJ01000035.1"/>
</dbReference>
<proteinExistence type="predicted"/>
<feature type="domain" description="Glycosyltransferase 2-like" evidence="1">
    <location>
        <begin position="8"/>
        <end position="167"/>
    </location>
</feature>
<organism evidence="2 3">
    <name type="scientific">Massilimicrobiota timonensis</name>
    <dbReference type="NCBI Taxonomy" id="1776392"/>
    <lineage>
        <taxon>Bacteria</taxon>
        <taxon>Bacillati</taxon>
        <taxon>Bacillota</taxon>
        <taxon>Erysipelotrichia</taxon>
        <taxon>Erysipelotrichales</taxon>
        <taxon>Erysipelotrichaceae</taxon>
        <taxon>Massilimicrobiota</taxon>
    </lineage>
</organism>
<dbReference type="PANTHER" id="PTHR22916">
    <property type="entry name" value="GLYCOSYLTRANSFERASE"/>
    <property type="match status" value="1"/>
</dbReference>
<dbReference type="CDD" id="cd00761">
    <property type="entry name" value="Glyco_tranf_GTA_type"/>
    <property type="match status" value="1"/>
</dbReference>
<evidence type="ECO:0000313" key="3">
    <source>
        <dbReference type="Proteomes" id="UP000195305"/>
    </source>
</evidence>
<dbReference type="Pfam" id="PF00535">
    <property type="entry name" value="Glycos_transf_2"/>
    <property type="match status" value="1"/>
</dbReference>
<dbReference type="EMBL" id="NFLJ01000035">
    <property type="protein sequence ID" value="OUQ33210.1"/>
    <property type="molecule type" value="Genomic_DNA"/>
</dbReference>
<name>A0A1Y4SUY5_9FIRM</name>
<dbReference type="Proteomes" id="UP000195305">
    <property type="component" value="Unassembled WGS sequence"/>
</dbReference>
<sequence>MKNQNLVSIIVPVYNVEKYILNCINSLKRQTYSNFEAIFINDGSLDNSISIIKKNFDSRFKIVTKENGGLSSARNFGLKYIRGKYVMFLDSDDYIKEDMIEKMLKTILEKDVDFVQSGFIYKYENFEKEVYLQEHKYSGTIKYNYFNSSKTFIPVWNKLYNYQSIKDLIFKEGYNFEDIIYTYDLFNCCKSYYNISEAFYYYVQREKSIMHDKSINNLFKPIKSIDVILEKALKSNDLLLIQLCYYKKYRTLIDLYRSLKHIKKIEIKELKEIRRQFSYIKVRRYISLKDKIVTLISFFSYRLLFFLLNIKDR</sequence>
<keyword evidence="3" id="KW-1185">Reference proteome</keyword>
<evidence type="ECO:0000313" key="2">
    <source>
        <dbReference type="EMBL" id="OUQ33210.1"/>
    </source>
</evidence>
<protein>
    <recommendedName>
        <fullName evidence="1">Glycosyltransferase 2-like domain-containing protein</fullName>
    </recommendedName>
</protein>
<dbReference type="AlphaFoldDB" id="A0A1Y4SUY5"/>
<dbReference type="InterPro" id="IPR001173">
    <property type="entry name" value="Glyco_trans_2-like"/>
</dbReference>
<accession>A0A1Y4SUY5</accession>
<comment type="caution">
    <text evidence="2">The sequence shown here is derived from an EMBL/GenBank/DDBJ whole genome shotgun (WGS) entry which is preliminary data.</text>
</comment>
<gene>
    <name evidence="2" type="ORF">B5E75_11120</name>
</gene>
<dbReference type="OrthoDB" id="396512at2"/>
<dbReference type="PANTHER" id="PTHR22916:SF3">
    <property type="entry name" value="UDP-GLCNAC:BETAGAL BETA-1,3-N-ACETYLGLUCOSAMINYLTRANSFERASE-LIKE PROTEIN 1"/>
    <property type="match status" value="1"/>
</dbReference>
<dbReference type="InterPro" id="IPR029044">
    <property type="entry name" value="Nucleotide-diphossugar_trans"/>
</dbReference>
<dbReference type="Gene3D" id="3.90.550.10">
    <property type="entry name" value="Spore Coat Polysaccharide Biosynthesis Protein SpsA, Chain A"/>
    <property type="match status" value="1"/>
</dbReference>
<reference evidence="2 3" key="1">
    <citation type="journal article" date="2018" name="BMC Genomics">
        <title>Whole genome sequencing and function prediction of 133 gut anaerobes isolated from chicken caecum in pure cultures.</title>
        <authorList>
            <person name="Medvecky M."/>
            <person name="Cejkova D."/>
            <person name="Polansky O."/>
            <person name="Karasova D."/>
            <person name="Kubasova T."/>
            <person name="Cizek A."/>
            <person name="Rychlik I."/>
        </authorList>
    </citation>
    <scope>NUCLEOTIDE SEQUENCE [LARGE SCALE GENOMIC DNA]</scope>
    <source>
        <strain evidence="2 3">An13</strain>
    </source>
</reference>
<evidence type="ECO:0000259" key="1">
    <source>
        <dbReference type="Pfam" id="PF00535"/>
    </source>
</evidence>
<dbReference type="SUPFAM" id="SSF53448">
    <property type="entry name" value="Nucleotide-diphospho-sugar transferases"/>
    <property type="match status" value="1"/>
</dbReference>